<organism evidence="1 2">
    <name type="scientific">Chaenocephalus aceratus</name>
    <name type="common">Blackfin icefish</name>
    <name type="synonym">Chaenichthys aceratus</name>
    <dbReference type="NCBI Taxonomy" id="36190"/>
    <lineage>
        <taxon>Eukaryota</taxon>
        <taxon>Metazoa</taxon>
        <taxon>Chordata</taxon>
        <taxon>Craniata</taxon>
        <taxon>Vertebrata</taxon>
        <taxon>Euteleostomi</taxon>
        <taxon>Actinopterygii</taxon>
        <taxon>Neopterygii</taxon>
        <taxon>Teleostei</taxon>
        <taxon>Neoteleostei</taxon>
        <taxon>Acanthomorphata</taxon>
        <taxon>Eupercaria</taxon>
        <taxon>Perciformes</taxon>
        <taxon>Notothenioidei</taxon>
        <taxon>Channichthyidae</taxon>
        <taxon>Chaenocephalus</taxon>
    </lineage>
</organism>
<name>A0ACB9X2I5_CHAAC</name>
<evidence type="ECO:0000313" key="1">
    <source>
        <dbReference type="EMBL" id="KAI4820298.1"/>
    </source>
</evidence>
<dbReference type="EMBL" id="CM043793">
    <property type="protein sequence ID" value="KAI4820298.1"/>
    <property type="molecule type" value="Genomic_DNA"/>
</dbReference>
<reference evidence="1" key="1">
    <citation type="submission" date="2022-05" db="EMBL/GenBank/DDBJ databases">
        <title>Chromosome-level genome of Chaenocephalus aceratus.</title>
        <authorList>
            <person name="Park H."/>
        </authorList>
    </citation>
    <scope>NUCLEOTIDE SEQUENCE</scope>
    <source>
        <strain evidence="1">KU_202001</strain>
    </source>
</reference>
<protein>
    <submittedName>
        <fullName evidence="1">Uncharacterized protein</fullName>
    </submittedName>
</protein>
<gene>
    <name evidence="1" type="ORF">KUCAC02_028282</name>
</gene>
<feature type="non-terminal residue" evidence="1">
    <location>
        <position position="1"/>
    </location>
</feature>
<sequence length="75" mass="8142">PYPSSLICLLQTIQLISPPPPLGQTLGLYPEEVSSLRSGFSDTGAIFYRDRIKPAQGKPINPIFTLSSHLSPAFT</sequence>
<keyword evidence="2" id="KW-1185">Reference proteome</keyword>
<dbReference type="Proteomes" id="UP001057452">
    <property type="component" value="Chromosome 9"/>
</dbReference>
<evidence type="ECO:0000313" key="2">
    <source>
        <dbReference type="Proteomes" id="UP001057452"/>
    </source>
</evidence>
<comment type="caution">
    <text evidence="1">The sequence shown here is derived from an EMBL/GenBank/DDBJ whole genome shotgun (WGS) entry which is preliminary data.</text>
</comment>
<accession>A0ACB9X2I5</accession>
<feature type="non-terminal residue" evidence="1">
    <location>
        <position position="75"/>
    </location>
</feature>
<proteinExistence type="predicted"/>